<feature type="domain" description="HNH nuclease" evidence="3">
    <location>
        <begin position="372"/>
        <end position="424"/>
    </location>
</feature>
<dbReference type="Pfam" id="PF01844">
    <property type="entry name" value="HNH"/>
    <property type="match status" value="1"/>
</dbReference>
<dbReference type="GO" id="GO:0008270">
    <property type="term" value="F:zinc ion binding"/>
    <property type="evidence" value="ECO:0007669"/>
    <property type="project" value="InterPro"/>
</dbReference>
<dbReference type="InterPro" id="IPR003870">
    <property type="entry name" value="DUF222"/>
</dbReference>
<dbReference type="InterPro" id="IPR002711">
    <property type="entry name" value="HNH"/>
</dbReference>
<keyword evidence="4" id="KW-0540">Nuclease</keyword>
<dbReference type="SMART" id="SM00507">
    <property type="entry name" value="HNHc"/>
    <property type="match status" value="1"/>
</dbReference>
<proteinExistence type="inferred from homology"/>
<evidence type="ECO:0000259" key="3">
    <source>
        <dbReference type="SMART" id="SM00507"/>
    </source>
</evidence>
<reference evidence="4" key="1">
    <citation type="submission" date="2022-08" db="EMBL/GenBank/DDBJ databases">
        <title>Genome analysis of Corynebacteriales strain.</title>
        <authorList>
            <person name="Lee S.D."/>
        </authorList>
    </citation>
    <scope>NUCLEOTIDE SEQUENCE</scope>
    <source>
        <strain evidence="4">D3-21</strain>
    </source>
</reference>
<dbReference type="RefSeq" id="WP_332519115.1">
    <property type="nucleotide sequence ID" value="NZ_JANRHA010000001.1"/>
</dbReference>
<protein>
    <submittedName>
        <fullName evidence="4">HNH endonuclease</fullName>
    </submittedName>
</protein>
<organism evidence="4 5">
    <name type="scientific">Speluncibacter jeojiensis</name>
    <dbReference type="NCBI Taxonomy" id="2710754"/>
    <lineage>
        <taxon>Bacteria</taxon>
        <taxon>Bacillati</taxon>
        <taxon>Actinomycetota</taxon>
        <taxon>Actinomycetes</taxon>
        <taxon>Mycobacteriales</taxon>
        <taxon>Speluncibacteraceae</taxon>
        <taxon>Speluncibacter</taxon>
    </lineage>
</organism>
<dbReference type="Gene3D" id="1.10.30.50">
    <property type="match status" value="1"/>
</dbReference>
<name>A0A9X4LWK9_9ACTN</name>
<feature type="region of interest" description="Disordered" evidence="2">
    <location>
        <begin position="292"/>
        <end position="324"/>
    </location>
</feature>
<dbReference type="AlphaFoldDB" id="A0A9X4LWK9"/>
<dbReference type="Proteomes" id="UP001152755">
    <property type="component" value="Unassembled WGS sequence"/>
</dbReference>
<accession>A0A9X4LWK9</accession>
<dbReference type="InterPro" id="IPR003615">
    <property type="entry name" value="HNH_nuc"/>
</dbReference>
<evidence type="ECO:0000256" key="2">
    <source>
        <dbReference type="SAM" id="MobiDB-lite"/>
    </source>
</evidence>
<keyword evidence="4" id="KW-0255">Endonuclease</keyword>
<evidence type="ECO:0000256" key="1">
    <source>
        <dbReference type="ARBA" id="ARBA00023450"/>
    </source>
</evidence>
<keyword evidence="4" id="KW-0378">Hydrolase</keyword>
<dbReference type="CDD" id="cd00085">
    <property type="entry name" value="HNHc"/>
    <property type="match status" value="1"/>
</dbReference>
<evidence type="ECO:0000313" key="4">
    <source>
        <dbReference type="EMBL" id="MDG3013509.1"/>
    </source>
</evidence>
<dbReference type="GO" id="GO:0003676">
    <property type="term" value="F:nucleic acid binding"/>
    <property type="evidence" value="ECO:0007669"/>
    <property type="project" value="InterPro"/>
</dbReference>
<evidence type="ECO:0000313" key="5">
    <source>
        <dbReference type="Proteomes" id="UP001152755"/>
    </source>
</evidence>
<keyword evidence="5" id="KW-1185">Reference proteome</keyword>
<dbReference type="Pfam" id="PF02720">
    <property type="entry name" value="DUF222"/>
    <property type="match status" value="2"/>
</dbReference>
<dbReference type="GO" id="GO:0004519">
    <property type="term" value="F:endonuclease activity"/>
    <property type="evidence" value="ECO:0007669"/>
    <property type="project" value="UniProtKB-KW"/>
</dbReference>
<comment type="similarity">
    <text evidence="1">Belongs to the Rv1128c/1148c/1588c/1702c/1945/3466 family.</text>
</comment>
<dbReference type="EMBL" id="JANRHA010000001">
    <property type="protein sequence ID" value="MDG3013509.1"/>
    <property type="molecule type" value="Genomic_DNA"/>
</dbReference>
<sequence length="464" mass="49244">MGIGEIRGDEQTAALLDTELWQLSDAQLIEAIPAVTAQIHRLQALRVSLVGETDHRRVVPDPAHPALKHWLANTPAGMLSVSEASRIVSLARLLREQPDLAAAYESGGLRADLAVLIGAFCETPPKNMPEGIVPEIRKRLIDEVSHGTGDAAALRKSITDLRDAFAQIPPAEDTDRNEFYASQTLTGRVVIKGDVDSETGEMLLTALSKLSAPVPGPGGEPDPRPAALRRADAVTEMLRRFHDCGAGPVEGGEKPHLTVLVNINDLHHCDGDGDGDGEGGCECGCGGGEAGQGGKGEAAGHSSGSGGSRNGHGPGSGSGSAGGLGPLMMWTGPLSRASTRRLACDCIITPIIINDDGVPLKLGRKDRLVPASLRRALIVRDRCCAFPGCGRPAAWTDAHHIIHWADGGETDLSNTVLLCRNHHRLIHHSEWEVFIGPDLLPWFRPPRSRDPDRKPLPAHGRTAA</sequence>
<comment type="caution">
    <text evidence="4">The sequence shown here is derived from an EMBL/GenBank/DDBJ whole genome shotgun (WGS) entry which is preliminary data.</text>
</comment>
<gene>
    <name evidence="4" type="ORF">NVS88_02935</name>
</gene>